<protein>
    <submittedName>
        <fullName evidence="1">Uncharacterized protein</fullName>
    </submittedName>
</protein>
<accession>A0A0A9DTY4</accession>
<proteinExistence type="predicted"/>
<reference evidence="1" key="1">
    <citation type="submission" date="2014-09" db="EMBL/GenBank/DDBJ databases">
        <authorList>
            <person name="Magalhaes I.L.F."/>
            <person name="Oliveira U."/>
            <person name="Santos F.R."/>
            <person name="Vidigal T.H.D.A."/>
            <person name="Brescovit A.D."/>
            <person name="Santos A.J."/>
        </authorList>
    </citation>
    <scope>NUCLEOTIDE SEQUENCE</scope>
    <source>
        <tissue evidence="1">Shoot tissue taken approximately 20 cm above the soil surface</tissue>
    </source>
</reference>
<dbReference type="AlphaFoldDB" id="A0A0A9DTY4"/>
<dbReference type="EMBL" id="GBRH01206619">
    <property type="protein sequence ID" value="JAD91276.1"/>
    <property type="molecule type" value="Transcribed_RNA"/>
</dbReference>
<sequence>MKSRAAAAAATTTTTPSTLSSEIMMEMGWLPPLDNSHSIHLWPHCTPTLVRLMIPGAEFLS</sequence>
<reference evidence="1" key="2">
    <citation type="journal article" date="2015" name="Data Brief">
        <title>Shoot transcriptome of the giant reed, Arundo donax.</title>
        <authorList>
            <person name="Barrero R.A."/>
            <person name="Guerrero F.D."/>
            <person name="Moolhuijzen P."/>
            <person name="Goolsby J.A."/>
            <person name="Tidwell J."/>
            <person name="Bellgard S.E."/>
            <person name="Bellgard M.I."/>
        </authorList>
    </citation>
    <scope>NUCLEOTIDE SEQUENCE</scope>
    <source>
        <tissue evidence="1">Shoot tissue taken approximately 20 cm above the soil surface</tissue>
    </source>
</reference>
<evidence type="ECO:0000313" key="1">
    <source>
        <dbReference type="EMBL" id="JAD91276.1"/>
    </source>
</evidence>
<name>A0A0A9DTY4_ARUDO</name>
<organism evidence="1">
    <name type="scientific">Arundo donax</name>
    <name type="common">Giant reed</name>
    <name type="synonym">Donax arundinaceus</name>
    <dbReference type="NCBI Taxonomy" id="35708"/>
    <lineage>
        <taxon>Eukaryota</taxon>
        <taxon>Viridiplantae</taxon>
        <taxon>Streptophyta</taxon>
        <taxon>Embryophyta</taxon>
        <taxon>Tracheophyta</taxon>
        <taxon>Spermatophyta</taxon>
        <taxon>Magnoliopsida</taxon>
        <taxon>Liliopsida</taxon>
        <taxon>Poales</taxon>
        <taxon>Poaceae</taxon>
        <taxon>PACMAD clade</taxon>
        <taxon>Arundinoideae</taxon>
        <taxon>Arundineae</taxon>
        <taxon>Arundo</taxon>
    </lineage>
</organism>